<evidence type="ECO:0000256" key="2">
    <source>
        <dbReference type="ARBA" id="ARBA00001946"/>
    </source>
</evidence>
<reference evidence="7" key="1">
    <citation type="submission" date="2020-12" db="EMBL/GenBank/DDBJ databases">
        <authorList>
            <person name="Iha C."/>
        </authorList>
    </citation>
    <scope>NUCLEOTIDE SEQUENCE</scope>
</reference>
<dbReference type="InterPro" id="IPR046346">
    <property type="entry name" value="Aminoacid_DH-like_N_sf"/>
</dbReference>
<sequence length="480" mass="52516">MMERFQQTEEHLQALLSSTPEATASPLRLSARDWSAWRKRLTRLWSLRYHKIGRKGKIEVTPTKQMGTKEDLSVAYSPGVAEPCTSIKKDEKYVFEYTAKGHLVGVVTNGTAVLGLGNIGPLAAKPVMEGKAVLFKKFADLDSFDIEIDEKDPEKLVDIICALEPTFGGINLEDIKAPECFYVEKECQRRMNIPVFHDDQHGTAIVAGAGLLNALELIEKEIADVRVVVCGVGAAGFTCAKHFLALGVQLKNMLAVDADGVIYTGREDLVDGNYLVDLAVDTPKRTLEEAIQGADVFLGLSVGNLLTEDMIRAMAHDPVVFACANPTPEISPQLARAVRDDVIIATGRSDFANQINNVCAFPYIFRGALDCHARAINEEMKLAATHAIARLAKSPPLRRSGSSADLASPTLLQGSHNLEECVFGRDYIIPKPFDERLMAEVATSVVEAAILTDVARVCDINVQEYSKSLADLSETMRRTQ</sequence>
<dbReference type="SUPFAM" id="SSF53223">
    <property type="entry name" value="Aminoacid dehydrogenase-like, N-terminal domain"/>
    <property type="match status" value="1"/>
</dbReference>
<dbReference type="EMBL" id="CAJHUC010002215">
    <property type="protein sequence ID" value="CAD7703413.1"/>
    <property type="molecule type" value="Genomic_DNA"/>
</dbReference>
<dbReference type="OrthoDB" id="564985at2759"/>
<feature type="domain" description="Malic enzyme N-terminal" evidence="6">
    <location>
        <begin position="55"/>
        <end position="188"/>
    </location>
</feature>
<name>A0A8S1JAZ5_9CHLO</name>
<dbReference type="GO" id="GO:0051287">
    <property type="term" value="F:NAD binding"/>
    <property type="evidence" value="ECO:0007669"/>
    <property type="project" value="InterPro"/>
</dbReference>
<dbReference type="InterPro" id="IPR012301">
    <property type="entry name" value="Malic_N_dom"/>
</dbReference>
<evidence type="ECO:0000313" key="8">
    <source>
        <dbReference type="Proteomes" id="UP000708148"/>
    </source>
</evidence>
<dbReference type="SMART" id="SM00919">
    <property type="entry name" value="Malic_M"/>
    <property type="match status" value="1"/>
</dbReference>
<dbReference type="GO" id="GO:0004470">
    <property type="term" value="F:malic enzyme activity"/>
    <property type="evidence" value="ECO:0007669"/>
    <property type="project" value="InterPro"/>
</dbReference>
<dbReference type="InterPro" id="IPR012302">
    <property type="entry name" value="Malic_NAD-bd"/>
</dbReference>
<accession>A0A8S1JAZ5</accession>
<dbReference type="AlphaFoldDB" id="A0A8S1JAZ5"/>
<dbReference type="Proteomes" id="UP000708148">
    <property type="component" value="Unassembled WGS sequence"/>
</dbReference>
<dbReference type="InterPro" id="IPR037062">
    <property type="entry name" value="Malic_N_dom_sf"/>
</dbReference>
<keyword evidence="4" id="KW-0560">Oxidoreductase</keyword>
<dbReference type="GO" id="GO:0016616">
    <property type="term" value="F:oxidoreductase activity, acting on the CH-OH group of donors, NAD or NADP as acceptor"/>
    <property type="evidence" value="ECO:0007669"/>
    <property type="project" value="InterPro"/>
</dbReference>
<keyword evidence="3" id="KW-0479">Metal-binding</keyword>
<dbReference type="SMART" id="SM01274">
    <property type="entry name" value="malic"/>
    <property type="match status" value="1"/>
</dbReference>
<feature type="domain" description="Malic enzyme NAD-binding" evidence="5">
    <location>
        <begin position="200"/>
        <end position="450"/>
    </location>
</feature>
<evidence type="ECO:0000256" key="3">
    <source>
        <dbReference type="ARBA" id="ARBA00022723"/>
    </source>
</evidence>
<evidence type="ECO:0008006" key="9">
    <source>
        <dbReference type="Google" id="ProtNLM"/>
    </source>
</evidence>
<organism evidence="7 8">
    <name type="scientific">Ostreobium quekettii</name>
    <dbReference type="NCBI Taxonomy" id="121088"/>
    <lineage>
        <taxon>Eukaryota</taxon>
        <taxon>Viridiplantae</taxon>
        <taxon>Chlorophyta</taxon>
        <taxon>core chlorophytes</taxon>
        <taxon>Ulvophyceae</taxon>
        <taxon>TCBD clade</taxon>
        <taxon>Bryopsidales</taxon>
        <taxon>Ostreobineae</taxon>
        <taxon>Ostreobiaceae</taxon>
        <taxon>Ostreobium</taxon>
    </lineage>
</organism>
<keyword evidence="8" id="KW-1185">Reference proteome</keyword>
<dbReference type="InterPro" id="IPR045213">
    <property type="entry name" value="Malic_NAD-bd_bact_type"/>
</dbReference>
<evidence type="ECO:0000259" key="6">
    <source>
        <dbReference type="SMART" id="SM01274"/>
    </source>
</evidence>
<protein>
    <recommendedName>
        <fullName evidence="9">Malic enzyme</fullName>
    </recommendedName>
</protein>
<dbReference type="PANTHER" id="PTHR43237:SF4">
    <property type="entry name" value="NADP-DEPENDENT MALIC ENZYME"/>
    <property type="match status" value="1"/>
</dbReference>
<dbReference type="GO" id="GO:0046872">
    <property type="term" value="F:metal ion binding"/>
    <property type="evidence" value="ECO:0007669"/>
    <property type="project" value="UniProtKB-KW"/>
</dbReference>
<dbReference type="InterPro" id="IPR036291">
    <property type="entry name" value="NAD(P)-bd_dom_sf"/>
</dbReference>
<evidence type="ECO:0000313" key="7">
    <source>
        <dbReference type="EMBL" id="CAD7703413.1"/>
    </source>
</evidence>
<dbReference type="PANTHER" id="PTHR43237">
    <property type="entry name" value="NADP-DEPENDENT MALIC ENZYME"/>
    <property type="match status" value="1"/>
</dbReference>
<dbReference type="CDD" id="cd05311">
    <property type="entry name" value="NAD_bind_2_malic_enz"/>
    <property type="match status" value="1"/>
</dbReference>
<dbReference type="FunFam" id="3.40.50.720:FF:000095">
    <property type="entry name" value="NADP-dependent malic enzyme"/>
    <property type="match status" value="1"/>
</dbReference>
<dbReference type="Pfam" id="PF00390">
    <property type="entry name" value="malic"/>
    <property type="match status" value="1"/>
</dbReference>
<dbReference type="SUPFAM" id="SSF51735">
    <property type="entry name" value="NAD(P)-binding Rossmann-fold domains"/>
    <property type="match status" value="1"/>
</dbReference>
<dbReference type="FunFam" id="3.40.50.10380:FF:000003">
    <property type="entry name" value="NADP-dependent malic enzyme"/>
    <property type="match status" value="1"/>
</dbReference>
<evidence type="ECO:0000256" key="4">
    <source>
        <dbReference type="ARBA" id="ARBA00023002"/>
    </source>
</evidence>
<dbReference type="Gene3D" id="3.40.50.720">
    <property type="entry name" value="NAD(P)-binding Rossmann-like Domain"/>
    <property type="match status" value="1"/>
</dbReference>
<dbReference type="Pfam" id="PF03949">
    <property type="entry name" value="Malic_M"/>
    <property type="match status" value="1"/>
</dbReference>
<dbReference type="InterPro" id="IPR051674">
    <property type="entry name" value="Malate_Decarboxylase"/>
</dbReference>
<comment type="cofactor">
    <cofactor evidence="1">
        <name>Mn(2+)</name>
        <dbReference type="ChEBI" id="CHEBI:29035"/>
    </cofactor>
</comment>
<dbReference type="Gene3D" id="3.40.50.10380">
    <property type="entry name" value="Malic enzyme, N-terminal domain"/>
    <property type="match status" value="1"/>
</dbReference>
<evidence type="ECO:0000256" key="1">
    <source>
        <dbReference type="ARBA" id="ARBA00001936"/>
    </source>
</evidence>
<comment type="caution">
    <text evidence="7">The sequence shown here is derived from an EMBL/GenBank/DDBJ whole genome shotgun (WGS) entry which is preliminary data.</text>
</comment>
<gene>
    <name evidence="7" type="ORF">OSTQU699_LOCUS8769</name>
</gene>
<proteinExistence type="predicted"/>
<comment type="cofactor">
    <cofactor evidence="2">
        <name>Mg(2+)</name>
        <dbReference type="ChEBI" id="CHEBI:18420"/>
    </cofactor>
</comment>
<evidence type="ECO:0000259" key="5">
    <source>
        <dbReference type="SMART" id="SM00919"/>
    </source>
</evidence>